<protein>
    <submittedName>
        <fullName evidence="1">Uncharacterized protein</fullName>
    </submittedName>
</protein>
<proteinExistence type="predicted"/>
<dbReference type="EMBL" id="BAOU01000010">
    <property type="protein sequence ID" value="GAD04710.1"/>
    <property type="molecule type" value="Genomic_DNA"/>
</dbReference>
<reference evidence="2" key="1">
    <citation type="journal article" date="2013" name="Genome">
        <title>Draft Genome Sequences of Porphyromonas crevioricanis JCM 15906T and Porphyromonas cansulci JCM 13913T Isolated from a Canine Oral Cavity.</title>
        <authorList>
            <person name="Sakamoto M."/>
            <person name="Tanaka N."/>
            <person name="Shiwa Y."/>
            <person name="Yoshikawa H."/>
            <person name="Ohkuma M."/>
        </authorList>
    </citation>
    <scope>NUCLEOTIDE SEQUENCE [LARGE SCALE GENOMIC DNA]</scope>
    <source>
        <strain evidence="2">JCM 15906</strain>
    </source>
</reference>
<name>S4NBD7_9PORP</name>
<dbReference type="AlphaFoldDB" id="S4NBD7"/>
<reference evidence="1 2" key="2">
    <citation type="journal article" date="2013" name="Genome Announc.">
        <title>Draft Genome Sequences of Porphyromonas crevioricanis JCM 15906T and Porphyromonas cansulci JCM 13913T Isolated from a Canine Oral Cavity.</title>
        <authorList>
            <person name="Sakamoto M."/>
            <person name="Tanaka N."/>
            <person name="Shiwa Y."/>
            <person name="Yoshikawa H."/>
            <person name="Ohkuma M."/>
        </authorList>
    </citation>
    <scope>NUCLEOTIDE SEQUENCE [LARGE SCALE GENOMIC DNA]</scope>
    <source>
        <strain evidence="1 2">JCM 15906</strain>
    </source>
</reference>
<sequence>MLFEVVFFSCDILLLYPDLVENRHKVGDFVLIWHFEAQ</sequence>
<organism evidence="1 2">
    <name type="scientific">Porphyromonas crevioricanis JCM 15906</name>
    <dbReference type="NCBI Taxonomy" id="1305617"/>
    <lineage>
        <taxon>Bacteria</taxon>
        <taxon>Pseudomonadati</taxon>
        <taxon>Bacteroidota</taxon>
        <taxon>Bacteroidia</taxon>
        <taxon>Bacteroidales</taxon>
        <taxon>Porphyromonadaceae</taxon>
        <taxon>Porphyromonas</taxon>
    </lineage>
</organism>
<gene>
    <name evidence="1" type="ORF">PORCRE_405</name>
</gene>
<comment type="caution">
    <text evidence="1">The sequence shown here is derived from an EMBL/GenBank/DDBJ whole genome shotgun (WGS) entry which is preliminary data.</text>
</comment>
<evidence type="ECO:0000313" key="2">
    <source>
        <dbReference type="Proteomes" id="UP000018031"/>
    </source>
</evidence>
<accession>S4NBD7</accession>
<dbReference type="Proteomes" id="UP000018031">
    <property type="component" value="Unassembled WGS sequence"/>
</dbReference>
<evidence type="ECO:0000313" key="1">
    <source>
        <dbReference type="EMBL" id="GAD04710.1"/>
    </source>
</evidence>